<evidence type="ECO:0000256" key="4">
    <source>
        <dbReference type="ARBA" id="ARBA00022771"/>
    </source>
</evidence>
<dbReference type="PROSITE" id="PS50089">
    <property type="entry name" value="ZF_RING_2"/>
    <property type="match status" value="1"/>
</dbReference>
<organism evidence="9 10">
    <name type="scientific">Coemansia spiralis</name>
    <dbReference type="NCBI Taxonomy" id="417178"/>
    <lineage>
        <taxon>Eukaryota</taxon>
        <taxon>Fungi</taxon>
        <taxon>Fungi incertae sedis</taxon>
        <taxon>Zoopagomycota</taxon>
        <taxon>Kickxellomycotina</taxon>
        <taxon>Kickxellomycetes</taxon>
        <taxon>Kickxellales</taxon>
        <taxon>Kickxellaceae</taxon>
        <taxon>Coemansia</taxon>
    </lineage>
</organism>
<accession>A0A9W8GNZ0</accession>
<dbReference type="GO" id="GO:0005737">
    <property type="term" value="C:cytoplasm"/>
    <property type="evidence" value="ECO:0007669"/>
    <property type="project" value="UniProtKB-SubCell"/>
</dbReference>
<dbReference type="CDD" id="cd16536">
    <property type="entry name" value="RING-HC_RNF10"/>
    <property type="match status" value="1"/>
</dbReference>
<evidence type="ECO:0000313" key="10">
    <source>
        <dbReference type="Proteomes" id="UP001151516"/>
    </source>
</evidence>
<dbReference type="InterPro" id="IPR001841">
    <property type="entry name" value="Znf_RING"/>
</dbReference>
<dbReference type="PROSITE" id="PS00518">
    <property type="entry name" value="ZF_RING_1"/>
    <property type="match status" value="1"/>
</dbReference>
<keyword evidence="10" id="KW-1185">Reference proteome</keyword>
<keyword evidence="2" id="KW-0963">Cytoplasm</keyword>
<dbReference type="Gene3D" id="3.30.40.10">
    <property type="entry name" value="Zinc/RING finger domain, C3HC4 (zinc finger)"/>
    <property type="match status" value="1"/>
</dbReference>
<evidence type="ECO:0000256" key="6">
    <source>
        <dbReference type="PROSITE-ProRule" id="PRU00175"/>
    </source>
</evidence>
<comment type="subcellular location">
    <subcellularLocation>
        <location evidence="1">Cytoplasm</location>
    </subcellularLocation>
</comment>
<dbReference type="EMBL" id="JANBTX010000041">
    <property type="protein sequence ID" value="KAJ2688655.1"/>
    <property type="molecule type" value="Genomic_DNA"/>
</dbReference>
<evidence type="ECO:0000256" key="7">
    <source>
        <dbReference type="SAM" id="MobiDB-lite"/>
    </source>
</evidence>
<name>A0A9W8GNZ0_9FUNG</name>
<feature type="region of interest" description="Disordered" evidence="7">
    <location>
        <begin position="867"/>
        <end position="891"/>
    </location>
</feature>
<protein>
    <recommendedName>
        <fullName evidence="8">RING-type domain-containing protein</fullName>
    </recommendedName>
</protein>
<evidence type="ECO:0000256" key="2">
    <source>
        <dbReference type="ARBA" id="ARBA00022490"/>
    </source>
</evidence>
<feature type="compositionally biased region" description="Basic and acidic residues" evidence="7">
    <location>
        <begin position="881"/>
        <end position="891"/>
    </location>
</feature>
<dbReference type="SUPFAM" id="SSF57850">
    <property type="entry name" value="RING/U-box"/>
    <property type="match status" value="1"/>
</dbReference>
<dbReference type="InterPro" id="IPR018957">
    <property type="entry name" value="Znf_C3HC4_RING-type"/>
</dbReference>
<evidence type="ECO:0000313" key="9">
    <source>
        <dbReference type="EMBL" id="KAJ2688655.1"/>
    </source>
</evidence>
<evidence type="ECO:0000256" key="3">
    <source>
        <dbReference type="ARBA" id="ARBA00022723"/>
    </source>
</evidence>
<feature type="domain" description="RING-type" evidence="8">
    <location>
        <begin position="397"/>
        <end position="441"/>
    </location>
</feature>
<proteinExistence type="predicted"/>
<dbReference type="GO" id="GO:0008270">
    <property type="term" value="F:zinc ion binding"/>
    <property type="evidence" value="ECO:0007669"/>
    <property type="project" value="UniProtKB-KW"/>
</dbReference>
<comment type="caution">
    <text evidence="9">The sequence shown here is derived from an EMBL/GenBank/DDBJ whole genome shotgun (WGS) entry which is preliminary data.</text>
</comment>
<dbReference type="InterPro" id="IPR017907">
    <property type="entry name" value="Znf_RING_CS"/>
</dbReference>
<dbReference type="InterPro" id="IPR039739">
    <property type="entry name" value="MAG2/RNF10"/>
</dbReference>
<dbReference type="SMART" id="SM00184">
    <property type="entry name" value="RING"/>
    <property type="match status" value="1"/>
</dbReference>
<feature type="region of interest" description="Disordered" evidence="7">
    <location>
        <begin position="264"/>
        <end position="300"/>
    </location>
</feature>
<keyword evidence="3" id="KW-0479">Metal-binding</keyword>
<keyword evidence="5" id="KW-0862">Zinc</keyword>
<feature type="region of interest" description="Disordered" evidence="7">
    <location>
        <begin position="602"/>
        <end position="637"/>
    </location>
</feature>
<dbReference type="Pfam" id="PF00097">
    <property type="entry name" value="zf-C3HC4"/>
    <property type="match status" value="1"/>
</dbReference>
<evidence type="ECO:0000259" key="8">
    <source>
        <dbReference type="PROSITE" id="PS50089"/>
    </source>
</evidence>
<reference evidence="9" key="1">
    <citation type="submission" date="2022-07" db="EMBL/GenBank/DDBJ databases">
        <title>Phylogenomic reconstructions and comparative analyses of Kickxellomycotina fungi.</title>
        <authorList>
            <person name="Reynolds N.K."/>
            <person name="Stajich J.E."/>
            <person name="Barry K."/>
            <person name="Grigoriev I.V."/>
            <person name="Crous P."/>
            <person name="Smith M.E."/>
        </authorList>
    </citation>
    <scope>NUCLEOTIDE SEQUENCE</scope>
    <source>
        <strain evidence="9">CBS 109367</strain>
    </source>
</reference>
<dbReference type="PANTHER" id="PTHR12983">
    <property type="entry name" value="RING FINGER 10 FAMILY MEMBER"/>
    <property type="match status" value="1"/>
</dbReference>
<sequence length="1441" mass="158900">MRPCGADVLADLAQQDTLDPSATATPKTGALAKISKVCGQLARAPKSPLSEMVGSLVSTGKLLHLFTDDAHTALLTPDNRNDDWFAAVESRLVAIRGCVAEYVCKACTARSQLTQAVLFRTMSNVGISCEVCGASGRMSASMSDDGAFVPDVFNALHNAQHSLDLAQADARASIDLFLVVGATTGVSREWASIATVLSLAAAKTVVLDRDLLTPSGILPSSSVEVVQIDGEQLVEQWKAAQKESSDVDQAMSIGVSDLTLADSSSAADSVEDKPRCQSQVSSQGGGESAQTRKGAKALRGRNKEKASLNHLLNFSLPVRLPPPPAALRPRRRVAENTVTERQAELNRVTFINANFRFVLKPMFLLSFMPIATHADMQLDWAWIERVIVPVAGETAACPICLSPPVAARVAKCGHVFCFSCVLRYLSFESERGMVPKKCPICWAMIAGDDLLPVHFWEAQYHASAADKATGATVHSQQSVARPISGAHITMRLMKRPHDMNVCLPRSALSRVYSKDLAEHDARVVAGTAGGQVSLGSRNFPWTFTEGALPFAKFILAGHDYNMEQYSRELAELGREMAEEGADSFSRMYLEWASSSVESLLKTAQSPSASDQRIETRAKTEQGYLANDDGLATGGPAEEREQHPERFYYFYQADDGQHIYLHPLDIRILAQEHGGFDNLPDTVSIEVKHAVESTVTDEVRKRFRFLKHLSLRCDVVFIESDLKGLVSDKNIGSYRTQLQQREKQHAARARQMALDEARSERIAEAAAMIASSGSVRYRNEWSRDGGNRYDDAALSIFNNGIPDDSSFPSLDSAPIESPGGLTPRSADSNSRPRALWPRQPLPDSMHTTSVGDIYDGFWDEFERAAADTASHREDHVEDDDEAAAHDSEHEHDHYTKDFSVVAKDADPRAAHANAHGSKSRKAKKNLTLVLSGSSARRRRFRAIVYARFSRRYEMHFKRNTDSEDVIVTSWPRHFQRFDRPTQHLAKELVIEVDVWGVYIGEALEMLNSALLDERTFPAVRLLSIRFFREPMQCQLEDVAADPERVRANIDALVGRIKRMAPMVNEVRVASRFYSSDLPPTTGKCFGNLVSQLYQLASRVVFSSYNGSVFVELELDRISELVSMDYKVCNNNYGQIMQLARLNAPTLQSLAINSRTAIDLSGLIQDADGAFTVYSRLQTLKLVWRADVALSRRPVFRGALPLPKLRHLHVPQDYPFGDDTLFRGNAPTLECLSVNLNDRVLVDIFSSYGIFTPTSHPKLQCVKTSHLPSTIPGSAVAAAVDLMRLALSIAPGASVREIHDQTIGPDLQTELSLLRTHVAIQVLVLPKLRLSVWDVFALVRALPLLSDLHTLPPFLGESPDDVSRDQLSLYVCSNYAPMGRRFRCWRVGYSWGQNPEEAITCVQLLALACPNFTQVVPPISDYKRAPVSTVGASGCSDFNEFAL</sequence>
<dbReference type="InterPro" id="IPR013083">
    <property type="entry name" value="Znf_RING/FYVE/PHD"/>
</dbReference>
<keyword evidence="4 6" id="KW-0863">Zinc-finger</keyword>
<gene>
    <name evidence="9" type="ORF">IWW39_002052</name>
</gene>
<dbReference type="GO" id="GO:0000976">
    <property type="term" value="F:transcription cis-regulatory region binding"/>
    <property type="evidence" value="ECO:0007669"/>
    <property type="project" value="TreeGrafter"/>
</dbReference>
<feature type="region of interest" description="Disordered" evidence="7">
    <location>
        <begin position="804"/>
        <end position="846"/>
    </location>
</feature>
<evidence type="ECO:0000256" key="1">
    <source>
        <dbReference type="ARBA" id="ARBA00004496"/>
    </source>
</evidence>
<dbReference type="OrthoDB" id="302966at2759"/>
<dbReference type="Proteomes" id="UP001151516">
    <property type="component" value="Unassembled WGS sequence"/>
</dbReference>
<dbReference type="GO" id="GO:0045944">
    <property type="term" value="P:positive regulation of transcription by RNA polymerase II"/>
    <property type="evidence" value="ECO:0007669"/>
    <property type="project" value="TreeGrafter"/>
</dbReference>
<evidence type="ECO:0000256" key="5">
    <source>
        <dbReference type="ARBA" id="ARBA00022833"/>
    </source>
</evidence>
<dbReference type="PANTHER" id="PTHR12983:SF9">
    <property type="entry name" value="E3 UBIQUITIN-PROTEIN LIGASE RNF10"/>
    <property type="match status" value="1"/>
</dbReference>